<name>A0ABY5VGU3_9FIRM</name>
<dbReference type="EMBL" id="CP102290">
    <property type="protein sequence ID" value="UWP59383.1"/>
    <property type="molecule type" value="Genomic_DNA"/>
</dbReference>
<dbReference type="SUPFAM" id="SSF51649">
    <property type="entry name" value="RuBisCo, C-terminal domain"/>
    <property type="match status" value="1"/>
</dbReference>
<dbReference type="InterPro" id="IPR036376">
    <property type="entry name" value="RuBisCO_lsu_C_sf"/>
</dbReference>
<dbReference type="Gene3D" id="3.20.20.110">
    <property type="entry name" value="Ribulose bisphosphate carboxylase, large subunit, C-terminal domain"/>
    <property type="match status" value="1"/>
</dbReference>
<dbReference type="Gene3D" id="3.30.70.150">
    <property type="entry name" value="RuBisCO large subunit, N-terminal domain"/>
    <property type="match status" value="1"/>
</dbReference>
<feature type="domain" description="Ribulose bisphosphate carboxylase large subunit C-terminal" evidence="2">
    <location>
        <begin position="138"/>
        <end position="417"/>
    </location>
</feature>
<dbReference type="Pfam" id="PF00016">
    <property type="entry name" value="RuBisCO_large"/>
    <property type="match status" value="1"/>
</dbReference>
<dbReference type="SUPFAM" id="SSF54966">
    <property type="entry name" value="RuBisCO, large subunit, small (N-terminal) domain"/>
    <property type="match status" value="1"/>
</dbReference>
<gene>
    <name evidence="4" type="ORF">NQ502_18825</name>
</gene>
<dbReference type="PANTHER" id="PTHR42704">
    <property type="entry name" value="RIBULOSE BISPHOSPHATE CARBOXYLASE"/>
    <property type="match status" value="1"/>
</dbReference>
<protein>
    <submittedName>
        <fullName evidence="4">RuBisCO large subunit C-terminal-like domain-containing protein</fullName>
    </submittedName>
</protein>
<dbReference type="Pfam" id="PF02788">
    <property type="entry name" value="RuBisCO_large_N"/>
    <property type="match status" value="1"/>
</dbReference>
<dbReference type="InterPro" id="IPR000685">
    <property type="entry name" value="RuBisCO_lsu_C"/>
</dbReference>
<sequence>MRYDEQPFGRPEDIGEPAVVASYAVSGPDYGAILERAAVFAIGQTIGTWVRVPGISENMIRSYQGRVISVLDSGQGADGQCSTFVLRIAFPAANFGNSLAMLMTALVGNDVSTALHARLIDLEFAGGYKPGYRGPRQGIDDLRALTGIRSRPLVLNMIKPCAGFTPEEGAKLFAQAAMGGVDLIKDDELLGSPGYNRVLDRFLSYEAAAADVYEKTGRRPVYLPNITDTPSRMMEHAEALYQAGAKACLVNFIFSGLDALKDLTDQYGDKLFIMGHYAGVGVMNAWNNGIANSVMLGLLPRLAGAHAVMTMAPLPGNPASHYDFRRTVQAQRLPLGKIAPLVTAVGGGITPISQEAYQKELGKNTIIGIGGAIQGHPLGATAGAEAAMAAVKAAAEQIPLEEAARVCKPLAAALELWGRKS</sequence>
<dbReference type="SFLD" id="SFLDS00014">
    <property type="entry name" value="RuBisCO"/>
    <property type="match status" value="1"/>
</dbReference>
<dbReference type="InterPro" id="IPR033966">
    <property type="entry name" value="RuBisCO"/>
</dbReference>
<evidence type="ECO:0000259" key="2">
    <source>
        <dbReference type="Pfam" id="PF00016"/>
    </source>
</evidence>
<organism evidence="4 5">
    <name type="scientific">Ruminococcus gauvreauii</name>
    <dbReference type="NCBI Taxonomy" id="438033"/>
    <lineage>
        <taxon>Bacteria</taxon>
        <taxon>Bacillati</taxon>
        <taxon>Bacillota</taxon>
        <taxon>Clostridia</taxon>
        <taxon>Eubacteriales</taxon>
        <taxon>Oscillospiraceae</taxon>
        <taxon>Ruminococcus</taxon>
    </lineage>
</organism>
<evidence type="ECO:0000259" key="3">
    <source>
        <dbReference type="Pfam" id="PF02788"/>
    </source>
</evidence>
<dbReference type="SFLD" id="SFLDG00301">
    <property type="entry name" value="RuBisCO-like_proteins"/>
    <property type="match status" value="1"/>
</dbReference>
<evidence type="ECO:0000313" key="4">
    <source>
        <dbReference type="EMBL" id="UWP59383.1"/>
    </source>
</evidence>
<feature type="domain" description="Ribulose bisphosphate carboxylase large subunit ferrodoxin-like N-terminal" evidence="3">
    <location>
        <begin position="18"/>
        <end position="124"/>
    </location>
</feature>
<reference evidence="4" key="1">
    <citation type="journal article" date="2022" name="Cell">
        <title>Design, construction, and in vivo augmentation of a complex gut microbiome.</title>
        <authorList>
            <person name="Cheng A.G."/>
            <person name="Ho P.Y."/>
            <person name="Aranda-Diaz A."/>
            <person name="Jain S."/>
            <person name="Yu F.B."/>
            <person name="Meng X."/>
            <person name="Wang M."/>
            <person name="Iakiviak M."/>
            <person name="Nagashima K."/>
            <person name="Zhao A."/>
            <person name="Murugkar P."/>
            <person name="Patil A."/>
            <person name="Atabakhsh K."/>
            <person name="Weakley A."/>
            <person name="Yan J."/>
            <person name="Brumbaugh A.R."/>
            <person name="Higginbottom S."/>
            <person name="Dimas A."/>
            <person name="Shiver A.L."/>
            <person name="Deutschbauer A."/>
            <person name="Neff N."/>
            <person name="Sonnenburg J.L."/>
            <person name="Huang K.C."/>
            <person name="Fischbach M.A."/>
        </authorList>
    </citation>
    <scope>NUCLEOTIDE SEQUENCE</scope>
    <source>
        <strain evidence="4">DSM 19829</strain>
    </source>
</reference>
<evidence type="ECO:0000313" key="5">
    <source>
        <dbReference type="Proteomes" id="UP001060164"/>
    </source>
</evidence>
<keyword evidence="5" id="KW-1185">Reference proteome</keyword>
<dbReference type="Proteomes" id="UP001060164">
    <property type="component" value="Chromosome"/>
</dbReference>
<dbReference type="PANTHER" id="PTHR42704:SF17">
    <property type="entry name" value="RIBULOSE BISPHOSPHATE CARBOXYLASE LARGE CHAIN"/>
    <property type="match status" value="1"/>
</dbReference>
<dbReference type="InterPro" id="IPR036422">
    <property type="entry name" value="RuBisCO_lsu_N_sf"/>
</dbReference>
<dbReference type="InterPro" id="IPR017443">
    <property type="entry name" value="RuBisCO_lsu_fd_N"/>
</dbReference>
<comment type="similarity">
    <text evidence="1">Belongs to the RuBisCO large chain family.</text>
</comment>
<accession>A0ABY5VGU3</accession>
<proteinExistence type="inferred from homology"/>
<dbReference type="RefSeq" id="WP_028527996.1">
    <property type="nucleotide sequence ID" value="NZ_CABLBR010000006.1"/>
</dbReference>
<evidence type="ECO:0000256" key="1">
    <source>
        <dbReference type="RuleBase" id="RU003834"/>
    </source>
</evidence>